<dbReference type="Gene3D" id="3.40.50.450">
    <property type="match status" value="1"/>
</dbReference>
<sequence length="147" mass="16133">MRIYVASSWKTPRHQEVVNRLRSEGHEVYDYRDANQAFAWGDIAPHPHTWPAQKCINALDTPEAHAAYSRDYAALVEADAVVGVQPFGASAGLEMGFAASAGKWTLLLAADGCPELMTAMLDIRSACLDEIANRLYYGNSTTQETSK</sequence>
<dbReference type="EMBL" id="VSSQ01029467">
    <property type="protein sequence ID" value="MPM79612.1"/>
    <property type="molecule type" value="Genomic_DNA"/>
</dbReference>
<gene>
    <name evidence="1" type="ORF">SDC9_126651</name>
</gene>
<comment type="caution">
    <text evidence="1">The sequence shown here is derived from an EMBL/GenBank/DDBJ whole genome shotgun (WGS) entry which is preliminary data.</text>
</comment>
<protein>
    <recommendedName>
        <fullName evidence="2">Nucleoside 2-deoxyribosyltransferase</fullName>
    </recommendedName>
</protein>
<reference evidence="1" key="1">
    <citation type="submission" date="2019-08" db="EMBL/GenBank/DDBJ databases">
        <authorList>
            <person name="Kucharzyk K."/>
            <person name="Murdoch R.W."/>
            <person name="Higgins S."/>
            <person name="Loffler F."/>
        </authorList>
    </citation>
    <scope>NUCLEOTIDE SEQUENCE</scope>
</reference>
<evidence type="ECO:0008006" key="2">
    <source>
        <dbReference type="Google" id="ProtNLM"/>
    </source>
</evidence>
<accession>A0A645CSE2</accession>
<organism evidence="1">
    <name type="scientific">bioreactor metagenome</name>
    <dbReference type="NCBI Taxonomy" id="1076179"/>
    <lineage>
        <taxon>unclassified sequences</taxon>
        <taxon>metagenomes</taxon>
        <taxon>ecological metagenomes</taxon>
    </lineage>
</organism>
<name>A0A645CSE2_9ZZZZ</name>
<evidence type="ECO:0000313" key="1">
    <source>
        <dbReference type="EMBL" id="MPM79612.1"/>
    </source>
</evidence>
<dbReference type="SUPFAM" id="SSF52309">
    <property type="entry name" value="N-(deoxy)ribosyltransferase-like"/>
    <property type="match status" value="1"/>
</dbReference>
<dbReference type="AlphaFoldDB" id="A0A645CSE2"/>
<proteinExistence type="predicted"/>